<gene>
    <name evidence="1" type="ORF">GRFL_1165</name>
</gene>
<organism evidence="1 2">
    <name type="scientific">Christiangramia flava JLT2011</name>
    <dbReference type="NCBI Taxonomy" id="1229726"/>
    <lineage>
        <taxon>Bacteria</taxon>
        <taxon>Pseudomonadati</taxon>
        <taxon>Bacteroidota</taxon>
        <taxon>Flavobacteriia</taxon>
        <taxon>Flavobacteriales</taxon>
        <taxon>Flavobacteriaceae</taxon>
        <taxon>Christiangramia</taxon>
    </lineage>
</organism>
<reference evidence="1 2" key="1">
    <citation type="submission" date="2016-07" db="EMBL/GenBank/DDBJ databases">
        <title>Multi-omics approach to identify versatile polysaccharide utilization systems of a marine flavobacterium Gramella flava.</title>
        <authorList>
            <person name="Tang K."/>
        </authorList>
    </citation>
    <scope>NUCLEOTIDE SEQUENCE [LARGE SCALE GENOMIC DNA]</scope>
    <source>
        <strain evidence="1 2">JLT2011</strain>
    </source>
</reference>
<keyword evidence="2" id="KW-1185">Reference proteome</keyword>
<dbReference type="InterPro" id="IPR011008">
    <property type="entry name" value="Dimeric_a/b-barrel"/>
</dbReference>
<dbReference type="Gene3D" id="3.30.70.100">
    <property type="match status" value="1"/>
</dbReference>
<dbReference type="EMBL" id="CP016359">
    <property type="protein sequence ID" value="APU67889.1"/>
    <property type="molecule type" value="Genomic_DNA"/>
</dbReference>
<dbReference type="STRING" id="1229726.GRFL_1165"/>
<dbReference type="KEGG" id="gfl:GRFL_1165"/>
<dbReference type="AlphaFoldDB" id="A0A1L7I2Q7"/>
<sequence>MRTIFKISIFLFLCFSVNSLQAQEQPAEFDQHFTHVVYFWLKNPDSVQDRKDFLVSLEKFLENSEYAKTKFIGKPAGTPREVVDGSFTFSLILTFPSAEIQDLYQKEPAHLKFIEESEHLWEKVVVYDSLPATSEEE</sequence>
<proteinExistence type="predicted"/>
<protein>
    <submittedName>
        <fullName evidence="1">Uncharacterized protein</fullName>
    </submittedName>
</protein>
<name>A0A1L7I2Q7_9FLAO</name>
<dbReference type="Pfam" id="PF07876">
    <property type="entry name" value="Dabb"/>
    <property type="match status" value="1"/>
</dbReference>
<dbReference type="PROSITE" id="PS51502">
    <property type="entry name" value="S_R_A_B_BARREL"/>
    <property type="match status" value="1"/>
</dbReference>
<accession>A0A1L7I2Q7</accession>
<dbReference type="InterPro" id="IPR013097">
    <property type="entry name" value="Dabb"/>
</dbReference>
<dbReference type="RefSeq" id="WP_083643718.1">
    <property type="nucleotide sequence ID" value="NZ_AMRU01000002.1"/>
</dbReference>
<dbReference type="SUPFAM" id="SSF54909">
    <property type="entry name" value="Dimeric alpha+beta barrel"/>
    <property type="match status" value="1"/>
</dbReference>
<dbReference type="OrthoDB" id="7189263at2"/>
<evidence type="ECO:0000313" key="2">
    <source>
        <dbReference type="Proteomes" id="UP000186230"/>
    </source>
</evidence>
<dbReference type="SMART" id="SM00886">
    <property type="entry name" value="Dabb"/>
    <property type="match status" value="1"/>
</dbReference>
<dbReference type="Proteomes" id="UP000186230">
    <property type="component" value="Chromosome"/>
</dbReference>
<evidence type="ECO:0000313" key="1">
    <source>
        <dbReference type="EMBL" id="APU67889.1"/>
    </source>
</evidence>